<feature type="domain" description="HTH CENPB-type" evidence="3">
    <location>
        <begin position="17"/>
        <end position="95"/>
    </location>
</feature>
<comment type="caution">
    <text evidence="4">The sequence shown here is derived from an EMBL/GenBank/DDBJ whole genome shotgun (WGS) entry which is preliminary data.</text>
</comment>
<dbReference type="AlphaFoldDB" id="A0A9N9CED3"/>
<evidence type="ECO:0000313" key="5">
    <source>
        <dbReference type="Proteomes" id="UP000789739"/>
    </source>
</evidence>
<keyword evidence="2" id="KW-0175">Coiled coil</keyword>
<keyword evidence="1" id="KW-0238">DNA-binding</keyword>
<evidence type="ECO:0000313" key="4">
    <source>
        <dbReference type="EMBL" id="CAG8595873.1"/>
    </source>
</evidence>
<dbReference type="SUPFAM" id="SSF46689">
    <property type="entry name" value="Homeodomain-like"/>
    <property type="match status" value="1"/>
</dbReference>
<dbReference type="PROSITE" id="PS51253">
    <property type="entry name" value="HTH_CENPB"/>
    <property type="match status" value="1"/>
</dbReference>
<dbReference type="OrthoDB" id="2423006at2759"/>
<dbReference type="Pfam" id="PF03221">
    <property type="entry name" value="HTH_Tnp_Tc5"/>
    <property type="match status" value="1"/>
</dbReference>
<evidence type="ECO:0000256" key="2">
    <source>
        <dbReference type="SAM" id="Coils"/>
    </source>
</evidence>
<gene>
    <name evidence="4" type="ORF">PBRASI_LOCUS7376</name>
</gene>
<proteinExistence type="predicted"/>
<dbReference type="InterPro" id="IPR009057">
    <property type="entry name" value="Homeodomain-like_sf"/>
</dbReference>
<protein>
    <submittedName>
        <fullName evidence="4">2604_t:CDS:1</fullName>
    </submittedName>
</protein>
<feature type="coiled-coil region" evidence="2">
    <location>
        <begin position="240"/>
        <end position="346"/>
    </location>
</feature>
<dbReference type="GO" id="GO:0003677">
    <property type="term" value="F:DNA binding"/>
    <property type="evidence" value="ECO:0007669"/>
    <property type="project" value="UniProtKB-KW"/>
</dbReference>
<evidence type="ECO:0000259" key="3">
    <source>
        <dbReference type="PROSITE" id="PS51253"/>
    </source>
</evidence>
<name>A0A9N9CED3_9GLOM</name>
<sequence length="351" mass="42207">MGERKSLLLAVAPYIEKLHSGREPMFPELEKELAIWIQENRSKGRAVTRIMVVRKAKNMTQQPAFQRLYPGINQFAFSNKWLRNRYNEWMINEAHEMTRSGRIKRPSYSAVATWVKQPWEDIDVELIKSSFKCCGIFSLADERSLFNVEQLYNDLDIAITNLYEIDVESTGRQLGRVLSFYRRNKLEDHLAKECLEKAIACYEREYGPVLNLEKLQITILNWEKIQLEETLEEQALMEKYNECAEDRDQYKQLVQQKEEELLIEMKHTQQYLQESLEEARKYDEKYQKEIENLKKEKEELSQKRQQQFNNQRQTFMEEITALKNELKVLKQQMAQEREQVEEEYRNYWMKV</sequence>
<organism evidence="4 5">
    <name type="scientific">Paraglomus brasilianum</name>
    <dbReference type="NCBI Taxonomy" id="144538"/>
    <lineage>
        <taxon>Eukaryota</taxon>
        <taxon>Fungi</taxon>
        <taxon>Fungi incertae sedis</taxon>
        <taxon>Mucoromycota</taxon>
        <taxon>Glomeromycotina</taxon>
        <taxon>Glomeromycetes</taxon>
        <taxon>Paraglomerales</taxon>
        <taxon>Paraglomeraceae</taxon>
        <taxon>Paraglomus</taxon>
    </lineage>
</organism>
<evidence type="ECO:0000256" key="1">
    <source>
        <dbReference type="ARBA" id="ARBA00023125"/>
    </source>
</evidence>
<dbReference type="Proteomes" id="UP000789739">
    <property type="component" value="Unassembled WGS sequence"/>
</dbReference>
<accession>A0A9N9CED3</accession>
<dbReference type="EMBL" id="CAJVPI010001123">
    <property type="protein sequence ID" value="CAG8595873.1"/>
    <property type="molecule type" value="Genomic_DNA"/>
</dbReference>
<dbReference type="InterPro" id="IPR006600">
    <property type="entry name" value="HTH_CenpB_DNA-bd_dom"/>
</dbReference>
<dbReference type="Gene3D" id="1.10.10.60">
    <property type="entry name" value="Homeodomain-like"/>
    <property type="match status" value="1"/>
</dbReference>
<keyword evidence="5" id="KW-1185">Reference proteome</keyword>
<reference evidence="4" key="1">
    <citation type="submission" date="2021-06" db="EMBL/GenBank/DDBJ databases">
        <authorList>
            <person name="Kallberg Y."/>
            <person name="Tangrot J."/>
            <person name="Rosling A."/>
        </authorList>
    </citation>
    <scope>NUCLEOTIDE SEQUENCE</scope>
    <source>
        <strain evidence="4">BR232B</strain>
    </source>
</reference>